<feature type="non-terminal residue" evidence="2">
    <location>
        <position position="140"/>
    </location>
</feature>
<evidence type="ECO:0000313" key="2">
    <source>
        <dbReference type="EMBL" id="EYU46602.1"/>
    </source>
</evidence>
<evidence type="ECO:0000256" key="1">
    <source>
        <dbReference type="SAM" id="MobiDB-lite"/>
    </source>
</evidence>
<feature type="region of interest" description="Disordered" evidence="1">
    <location>
        <begin position="1"/>
        <end position="28"/>
    </location>
</feature>
<dbReference type="Proteomes" id="UP000030748">
    <property type="component" value="Unassembled WGS sequence"/>
</dbReference>
<sequence length="140" mass="15378">MTCSSRTGGSMSDEGSGSMSDEGSGDVQMKNELDNCIQEILNGNFQDADQTSILSSILWNLAMKVKIQGKTEAQTNRVVANVVKEIVNEDAVKNCYQLAHIAICSNHEECWVRSGIDVTADFTATELVIQFFLDFHSFGF</sequence>
<gene>
    <name evidence="2" type="ORF">MIMGU_mgv1a0268892mg</name>
</gene>
<dbReference type="EMBL" id="KI630171">
    <property type="protein sequence ID" value="EYU46602.1"/>
    <property type="molecule type" value="Genomic_DNA"/>
</dbReference>
<proteinExistence type="predicted"/>
<keyword evidence="3" id="KW-1185">Reference proteome</keyword>
<feature type="compositionally biased region" description="Low complexity" evidence="1">
    <location>
        <begin position="8"/>
        <end position="26"/>
    </location>
</feature>
<name>A0A022S1F2_ERYGU</name>
<accession>A0A022S1F2</accession>
<protein>
    <submittedName>
        <fullName evidence="2">Uncharacterized protein</fullName>
    </submittedName>
</protein>
<organism evidence="2 3">
    <name type="scientific">Erythranthe guttata</name>
    <name type="common">Yellow monkey flower</name>
    <name type="synonym">Mimulus guttatus</name>
    <dbReference type="NCBI Taxonomy" id="4155"/>
    <lineage>
        <taxon>Eukaryota</taxon>
        <taxon>Viridiplantae</taxon>
        <taxon>Streptophyta</taxon>
        <taxon>Embryophyta</taxon>
        <taxon>Tracheophyta</taxon>
        <taxon>Spermatophyta</taxon>
        <taxon>Magnoliopsida</taxon>
        <taxon>eudicotyledons</taxon>
        <taxon>Gunneridae</taxon>
        <taxon>Pentapetalae</taxon>
        <taxon>asterids</taxon>
        <taxon>lamiids</taxon>
        <taxon>Lamiales</taxon>
        <taxon>Phrymaceae</taxon>
        <taxon>Erythranthe</taxon>
    </lineage>
</organism>
<reference evidence="2 3" key="1">
    <citation type="journal article" date="2013" name="Proc. Natl. Acad. Sci. U.S.A.">
        <title>Fine-scale variation in meiotic recombination in Mimulus inferred from population shotgun sequencing.</title>
        <authorList>
            <person name="Hellsten U."/>
            <person name="Wright K.M."/>
            <person name="Jenkins J."/>
            <person name="Shu S."/>
            <person name="Yuan Y."/>
            <person name="Wessler S.R."/>
            <person name="Schmutz J."/>
            <person name="Willis J.H."/>
            <person name="Rokhsar D.S."/>
        </authorList>
    </citation>
    <scope>NUCLEOTIDE SEQUENCE [LARGE SCALE GENOMIC DNA]</scope>
    <source>
        <strain evidence="3">cv. DUN x IM62</strain>
    </source>
</reference>
<evidence type="ECO:0000313" key="3">
    <source>
        <dbReference type="Proteomes" id="UP000030748"/>
    </source>
</evidence>
<dbReference type="AlphaFoldDB" id="A0A022S1F2"/>